<comment type="caution">
    <text evidence="1">The sequence shown here is derived from an EMBL/GenBank/DDBJ whole genome shotgun (WGS) entry which is preliminary data.</text>
</comment>
<organism evidence="1">
    <name type="scientific">marine sediment metagenome</name>
    <dbReference type="NCBI Taxonomy" id="412755"/>
    <lineage>
        <taxon>unclassified sequences</taxon>
        <taxon>metagenomes</taxon>
        <taxon>ecological metagenomes</taxon>
    </lineage>
</organism>
<protein>
    <recommendedName>
        <fullName evidence="2">DUF2971 domain-containing protein</fullName>
    </recommendedName>
</protein>
<accession>A0A0F9PLK8</accession>
<gene>
    <name evidence="1" type="ORF">LCGC14_1123020</name>
</gene>
<dbReference type="EMBL" id="LAZR01005208">
    <property type="protein sequence ID" value="KKN01906.1"/>
    <property type="molecule type" value="Genomic_DNA"/>
</dbReference>
<reference evidence="1" key="1">
    <citation type="journal article" date="2015" name="Nature">
        <title>Complex archaea that bridge the gap between prokaryotes and eukaryotes.</title>
        <authorList>
            <person name="Spang A."/>
            <person name="Saw J.H."/>
            <person name="Jorgensen S.L."/>
            <person name="Zaremba-Niedzwiedzka K."/>
            <person name="Martijn J."/>
            <person name="Lind A.E."/>
            <person name="van Eijk R."/>
            <person name="Schleper C."/>
            <person name="Guy L."/>
            <person name="Ettema T.J."/>
        </authorList>
    </citation>
    <scope>NUCLEOTIDE SEQUENCE</scope>
</reference>
<dbReference type="InterPro" id="IPR021352">
    <property type="entry name" value="DUF2971"/>
</dbReference>
<dbReference type="AlphaFoldDB" id="A0A0F9PLK8"/>
<evidence type="ECO:0000313" key="1">
    <source>
        <dbReference type="EMBL" id="KKN01906.1"/>
    </source>
</evidence>
<sequence length="254" mass="29179">MKVYKYLPISFGSQAILIDGTLKFSSHKDFNDPFDCIVSYNTEASLSYLKSRKDLFLKASEHLKLSPSRRIENKNKMYKGIENSITSGDFHKDIIDRIGICCFSKKPDNILMWSHYAHNHTGFVIEFDIDLNDPTLNLYNSESNLIGYDIVYKDEMPIIKVGKGGFDAVKDVFLTKSNDWSYEEEYRVLTRNKGPGIHDFNLNKINKIIFGAKTSGKDIERLTQIVNDLSQKLKKDIPIIQAKMVEGKYKLKVD</sequence>
<name>A0A0F9PLK8_9ZZZZ</name>
<evidence type="ECO:0008006" key="2">
    <source>
        <dbReference type="Google" id="ProtNLM"/>
    </source>
</evidence>
<proteinExistence type="predicted"/>
<dbReference type="Pfam" id="PF11185">
    <property type="entry name" value="DUF2971"/>
    <property type="match status" value="1"/>
</dbReference>